<dbReference type="Pfam" id="PF13432">
    <property type="entry name" value="TPR_16"/>
    <property type="match status" value="2"/>
</dbReference>
<organism evidence="6 7">
    <name type="scientific">Nocardia jiangxiensis</name>
    <dbReference type="NCBI Taxonomy" id="282685"/>
    <lineage>
        <taxon>Bacteria</taxon>
        <taxon>Bacillati</taxon>
        <taxon>Actinomycetota</taxon>
        <taxon>Actinomycetes</taxon>
        <taxon>Mycobacteriales</taxon>
        <taxon>Nocardiaceae</taxon>
        <taxon>Nocardia</taxon>
    </lineage>
</organism>
<dbReference type="PANTHER" id="PTHR44858:SF1">
    <property type="entry name" value="UDP-N-ACETYLGLUCOSAMINE--PEPTIDE N-ACETYLGLUCOSAMINYLTRANSFERASE SPINDLY-RELATED"/>
    <property type="match status" value="1"/>
</dbReference>
<dbReference type="RefSeq" id="WP_387403188.1">
    <property type="nucleotide sequence ID" value="NZ_JBIAQY010000003.1"/>
</dbReference>
<dbReference type="InterPro" id="IPR011990">
    <property type="entry name" value="TPR-like_helical_dom_sf"/>
</dbReference>
<evidence type="ECO:0000256" key="4">
    <source>
        <dbReference type="SAM" id="MobiDB-lite"/>
    </source>
</evidence>
<feature type="transmembrane region" description="Helical" evidence="5">
    <location>
        <begin position="363"/>
        <end position="381"/>
    </location>
</feature>
<dbReference type="PROSITE" id="PS50005">
    <property type="entry name" value="TPR"/>
    <property type="match status" value="1"/>
</dbReference>
<accession>A0ABW6RVI9</accession>
<dbReference type="Gene3D" id="1.25.40.10">
    <property type="entry name" value="Tetratricopeptide repeat domain"/>
    <property type="match status" value="1"/>
</dbReference>
<keyword evidence="5" id="KW-0472">Membrane</keyword>
<dbReference type="SUPFAM" id="SSF48452">
    <property type="entry name" value="TPR-like"/>
    <property type="match status" value="1"/>
</dbReference>
<evidence type="ECO:0000313" key="6">
    <source>
        <dbReference type="EMBL" id="MFF3568014.1"/>
    </source>
</evidence>
<feature type="repeat" description="TPR" evidence="3">
    <location>
        <begin position="104"/>
        <end position="137"/>
    </location>
</feature>
<protein>
    <submittedName>
        <fullName evidence="6">Tetratricopeptide repeat protein</fullName>
    </submittedName>
</protein>
<sequence>MADLERAKVLIELRRLSEAREQLAAVLAAEPDNAEAATYLAQAAYLDQRYREAADQSAAALRIQPRNQFAMRIHALALLNTGDAGRWQAQQVARQVVALGPEFAENHRILAIVLRECGHLPEALAAIDRAVELDPDEADIHVARGSILRRMGHCGNRFRQGPAAEAYHAALRLEPESAYAVHDLAIVELNGRRLRSALRGVLNAATMDPGLGNLVRTNIATVIRHAIRRMHWVLVVVAFVALGIGEFHGPQTAVPLDSSYAQAVREWHDSPAPQLVPMGAGAPAAQSATQAPVAAPPSIPGVAISAGTGPETSVAPAPGKPAMTNAPGGQGNPTTTAAPSTHSAANSSTTSDSRRLGTVGRDLGATGLGLIVVISLWWLGVVPRRRWRFVLRAAWSSPPTALRLVVFGAGMLVCVLGVATGLRVFLSVAEPALLALGIILRRIA</sequence>
<gene>
    <name evidence="6" type="ORF">ACFYXQ_09580</name>
</gene>
<dbReference type="PANTHER" id="PTHR44858">
    <property type="entry name" value="TETRATRICOPEPTIDE REPEAT PROTEIN 6"/>
    <property type="match status" value="1"/>
</dbReference>
<keyword evidence="2 3" id="KW-0802">TPR repeat</keyword>
<dbReference type="InterPro" id="IPR019734">
    <property type="entry name" value="TPR_rpt"/>
</dbReference>
<keyword evidence="7" id="KW-1185">Reference proteome</keyword>
<evidence type="ECO:0000256" key="2">
    <source>
        <dbReference type="ARBA" id="ARBA00022803"/>
    </source>
</evidence>
<evidence type="ECO:0000256" key="1">
    <source>
        <dbReference type="ARBA" id="ARBA00022737"/>
    </source>
</evidence>
<comment type="caution">
    <text evidence="6">The sequence shown here is derived from an EMBL/GenBank/DDBJ whole genome shotgun (WGS) entry which is preliminary data.</text>
</comment>
<feature type="compositionally biased region" description="Low complexity" evidence="4">
    <location>
        <begin position="334"/>
        <end position="351"/>
    </location>
</feature>
<feature type="transmembrane region" description="Helical" evidence="5">
    <location>
        <begin position="401"/>
        <end position="419"/>
    </location>
</feature>
<evidence type="ECO:0000256" key="5">
    <source>
        <dbReference type="SAM" id="Phobius"/>
    </source>
</evidence>
<feature type="region of interest" description="Disordered" evidence="4">
    <location>
        <begin position="271"/>
        <end position="356"/>
    </location>
</feature>
<dbReference type="InterPro" id="IPR050498">
    <property type="entry name" value="Ycf3"/>
</dbReference>
<evidence type="ECO:0000256" key="3">
    <source>
        <dbReference type="PROSITE-ProRule" id="PRU00339"/>
    </source>
</evidence>
<keyword evidence="5" id="KW-1133">Transmembrane helix</keyword>
<keyword evidence="1" id="KW-0677">Repeat</keyword>
<feature type="compositionally biased region" description="Low complexity" evidence="4">
    <location>
        <begin position="279"/>
        <end position="293"/>
    </location>
</feature>
<name>A0ABW6RVI9_9NOCA</name>
<dbReference type="EMBL" id="JBIAQY010000003">
    <property type="protein sequence ID" value="MFF3568014.1"/>
    <property type="molecule type" value="Genomic_DNA"/>
</dbReference>
<reference evidence="6 7" key="1">
    <citation type="submission" date="2024-10" db="EMBL/GenBank/DDBJ databases">
        <title>The Natural Products Discovery Center: Release of the First 8490 Sequenced Strains for Exploring Actinobacteria Biosynthetic Diversity.</title>
        <authorList>
            <person name="Kalkreuter E."/>
            <person name="Kautsar S.A."/>
            <person name="Yang D."/>
            <person name="Bader C.D."/>
            <person name="Teijaro C.N."/>
            <person name="Fluegel L."/>
            <person name="Davis C.M."/>
            <person name="Simpson J.R."/>
            <person name="Lauterbach L."/>
            <person name="Steele A.D."/>
            <person name="Gui C."/>
            <person name="Meng S."/>
            <person name="Li G."/>
            <person name="Viehrig K."/>
            <person name="Ye F."/>
            <person name="Su P."/>
            <person name="Kiefer A.F."/>
            <person name="Nichols A."/>
            <person name="Cepeda A.J."/>
            <person name="Yan W."/>
            <person name="Fan B."/>
            <person name="Jiang Y."/>
            <person name="Adhikari A."/>
            <person name="Zheng C.-J."/>
            <person name="Schuster L."/>
            <person name="Cowan T.M."/>
            <person name="Smanski M.J."/>
            <person name="Chevrette M.G."/>
            <person name="De Carvalho L.P.S."/>
            <person name="Shen B."/>
        </authorList>
    </citation>
    <scope>NUCLEOTIDE SEQUENCE [LARGE SCALE GENOMIC DNA]</scope>
    <source>
        <strain evidence="6 7">NPDC002593</strain>
    </source>
</reference>
<evidence type="ECO:0000313" key="7">
    <source>
        <dbReference type="Proteomes" id="UP001601992"/>
    </source>
</evidence>
<dbReference type="Proteomes" id="UP001601992">
    <property type="component" value="Unassembled WGS sequence"/>
</dbReference>
<keyword evidence="5" id="KW-0812">Transmembrane</keyword>
<proteinExistence type="predicted"/>